<evidence type="ECO:0008006" key="4">
    <source>
        <dbReference type="Google" id="ProtNLM"/>
    </source>
</evidence>
<accession>A0A9D1GCQ2</accession>
<reference evidence="2" key="1">
    <citation type="submission" date="2020-10" db="EMBL/GenBank/DDBJ databases">
        <authorList>
            <person name="Gilroy R."/>
        </authorList>
    </citation>
    <scope>NUCLEOTIDE SEQUENCE</scope>
    <source>
        <strain evidence="2">21143</strain>
    </source>
</reference>
<dbReference type="PROSITE" id="PS51257">
    <property type="entry name" value="PROKAR_LIPOPROTEIN"/>
    <property type="match status" value="1"/>
</dbReference>
<feature type="signal peptide" evidence="1">
    <location>
        <begin position="1"/>
        <end position="21"/>
    </location>
</feature>
<feature type="chain" id="PRO_5039066875" description="Lipoprotein" evidence="1">
    <location>
        <begin position="22"/>
        <end position="585"/>
    </location>
</feature>
<keyword evidence="1" id="KW-0732">Signal</keyword>
<dbReference type="AlphaFoldDB" id="A0A9D1GCQ2"/>
<evidence type="ECO:0000313" key="3">
    <source>
        <dbReference type="Proteomes" id="UP000886722"/>
    </source>
</evidence>
<dbReference type="Proteomes" id="UP000886722">
    <property type="component" value="Unassembled WGS sequence"/>
</dbReference>
<proteinExistence type="predicted"/>
<gene>
    <name evidence="2" type="ORF">IAD06_00125</name>
</gene>
<organism evidence="2 3">
    <name type="scientific">Candidatus Caccoplasma intestinavium</name>
    <dbReference type="NCBI Taxonomy" id="2840716"/>
    <lineage>
        <taxon>Bacteria</taxon>
        <taxon>Pseudomonadati</taxon>
        <taxon>Bacteroidota</taxon>
        <taxon>Bacteroidia</taxon>
        <taxon>Bacteroidales</taxon>
        <taxon>Bacteroidaceae</taxon>
        <taxon>Bacteroidaceae incertae sedis</taxon>
        <taxon>Candidatus Caccoplasma</taxon>
    </lineage>
</organism>
<comment type="caution">
    <text evidence="2">The sequence shown here is derived from an EMBL/GenBank/DDBJ whole genome shotgun (WGS) entry which is preliminary data.</text>
</comment>
<protein>
    <recommendedName>
        <fullName evidence="4">Lipoprotein</fullName>
    </recommendedName>
</protein>
<dbReference type="EMBL" id="DVKT01000001">
    <property type="protein sequence ID" value="HIT38436.1"/>
    <property type="molecule type" value="Genomic_DNA"/>
</dbReference>
<evidence type="ECO:0000256" key="1">
    <source>
        <dbReference type="SAM" id="SignalP"/>
    </source>
</evidence>
<evidence type="ECO:0000313" key="2">
    <source>
        <dbReference type="EMBL" id="HIT38436.1"/>
    </source>
</evidence>
<name>A0A9D1GCQ2_9BACT</name>
<reference evidence="2" key="2">
    <citation type="journal article" date="2021" name="PeerJ">
        <title>Extensive microbial diversity within the chicken gut microbiome revealed by metagenomics and culture.</title>
        <authorList>
            <person name="Gilroy R."/>
            <person name="Ravi A."/>
            <person name="Getino M."/>
            <person name="Pursley I."/>
            <person name="Horton D.L."/>
            <person name="Alikhan N.F."/>
            <person name="Baker D."/>
            <person name="Gharbi K."/>
            <person name="Hall N."/>
            <person name="Watson M."/>
            <person name="Adriaenssens E.M."/>
            <person name="Foster-Nyarko E."/>
            <person name="Jarju S."/>
            <person name="Secka A."/>
            <person name="Antonio M."/>
            <person name="Oren A."/>
            <person name="Chaudhuri R.R."/>
            <person name="La Ragione R."/>
            <person name="Hildebrand F."/>
            <person name="Pallen M.J."/>
        </authorList>
    </citation>
    <scope>NUCLEOTIDE SEQUENCE</scope>
    <source>
        <strain evidence="2">21143</strain>
    </source>
</reference>
<sequence length="585" mass="65546">MKKWFLAACLPLMIVSCDIFGLGDDGDDDDTMIVDPPMANVSFDYEDKILSGDTLVLTTYVRLVDPEVLFNNMPMEIEVIDNLPADNNAGSASDESAEVPPAVGGTGEAYFIKVRIPESFNGYYDVRIDAVRSDYPSSGILTNVLERGVSVFTMQENGQADFHTGRPVWTDVSDALVLLETVDMLPERSEYSGMKFTTRQTLDSVKCFDAKEEFLPSARLYGFHTISSQYLFAYLTYTSHIDTIYSEMDGYVAYATPEEVTYPVVIVSDNGFILSFEELYREDAFAFNSPYDIQFRCDAADCFYFMPESERGATISDAAIYRVKIDEEMLTSIPQPIEEDDYEWIVRQIADVEQVHDGHIGASNSNEFSWQVYGDLVVLSESSLIDGRTSCSILPNSGTPSIDFVGTPSVFVSPQGSLCTLRRTGRGYIQSEMLSGSGGSYRWLTHHQYFDFFDSSNIVVTRTADNVYISGKGRYYYWAPNGEILHEECEVYDEYYMASKSYFPYAETYIYSSASDGLYRARLDSRSDRTLILPSSSGAVYEVRTLGDRALAITTDNDLFLIEENGAGRIDMGYNVFTGNCALVR</sequence>